<feature type="region of interest" description="Disordered" evidence="1">
    <location>
        <begin position="1"/>
        <end position="105"/>
    </location>
</feature>
<reference evidence="2" key="1">
    <citation type="submission" date="2022-03" db="EMBL/GenBank/DDBJ databases">
        <authorList>
            <person name="Martin H S."/>
        </authorList>
    </citation>
    <scope>NUCLEOTIDE SEQUENCE</scope>
</reference>
<evidence type="ECO:0000256" key="1">
    <source>
        <dbReference type="SAM" id="MobiDB-lite"/>
    </source>
</evidence>
<name>A0ABN8II95_9NEOP</name>
<proteinExistence type="predicted"/>
<protein>
    <submittedName>
        <fullName evidence="2">Uncharacterized protein</fullName>
    </submittedName>
</protein>
<sequence>MQISPVRPTLRSWLRTQGPLLSRQRETSRSGPPLAPGVRTRHPGHDSAVPTSVSSKGHANSRVHHKSAPDERLHRVCPHLVTSTYRREPPDLSGSTRPEIMSDLPVGHSDAHAVANAVTLLRYA</sequence>
<feature type="compositionally biased region" description="Polar residues" evidence="1">
    <location>
        <begin position="49"/>
        <end position="58"/>
    </location>
</feature>
<evidence type="ECO:0000313" key="2">
    <source>
        <dbReference type="EMBL" id="CAH2056069.1"/>
    </source>
</evidence>
<keyword evidence="3" id="KW-1185">Reference proteome</keyword>
<organism evidence="2 3">
    <name type="scientific">Iphiclides podalirius</name>
    <name type="common">scarce swallowtail</name>
    <dbReference type="NCBI Taxonomy" id="110791"/>
    <lineage>
        <taxon>Eukaryota</taxon>
        <taxon>Metazoa</taxon>
        <taxon>Ecdysozoa</taxon>
        <taxon>Arthropoda</taxon>
        <taxon>Hexapoda</taxon>
        <taxon>Insecta</taxon>
        <taxon>Pterygota</taxon>
        <taxon>Neoptera</taxon>
        <taxon>Endopterygota</taxon>
        <taxon>Lepidoptera</taxon>
        <taxon>Glossata</taxon>
        <taxon>Ditrysia</taxon>
        <taxon>Papilionoidea</taxon>
        <taxon>Papilionidae</taxon>
        <taxon>Papilioninae</taxon>
        <taxon>Iphiclides</taxon>
    </lineage>
</organism>
<accession>A0ABN8II95</accession>
<dbReference type="EMBL" id="OW152835">
    <property type="protein sequence ID" value="CAH2056069.1"/>
    <property type="molecule type" value="Genomic_DNA"/>
</dbReference>
<gene>
    <name evidence="2" type="ORF">IPOD504_LOCUS9342</name>
</gene>
<feature type="non-terminal residue" evidence="2">
    <location>
        <position position="1"/>
    </location>
</feature>
<evidence type="ECO:0000313" key="3">
    <source>
        <dbReference type="Proteomes" id="UP000837857"/>
    </source>
</evidence>
<dbReference type="Proteomes" id="UP000837857">
    <property type="component" value="Chromosome 23"/>
</dbReference>